<dbReference type="GeneID" id="106468327"/>
<name>A0ABM1BL63_LIMPO</name>
<dbReference type="RefSeq" id="XP_013784200.1">
    <property type="nucleotide sequence ID" value="XM_013928746.2"/>
</dbReference>
<evidence type="ECO:0000256" key="1">
    <source>
        <dbReference type="SAM" id="MobiDB-lite"/>
    </source>
</evidence>
<organism evidence="3 4">
    <name type="scientific">Limulus polyphemus</name>
    <name type="common">Atlantic horseshoe crab</name>
    <dbReference type="NCBI Taxonomy" id="6850"/>
    <lineage>
        <taxon>Eukaryota</taxon>
        <taxon>Metazoa</taxon>
        <taxon>Ecdysozoa</taxon>
        <taxon>Arthropoda</taxon>
        <taxon>Chelicerata</taxon>
        <taxon>Merostomata</taxon>
        <taxon>Xiphosura</taxon>
        <taxon>Limulidae</taxon>
        <taxon>Limulus</taxon>
    </lineage>
</organism>
<feature type="compositionally biased region" description="Low complexity" evidence="1">
    <location>
        <begin position="322"/>
        <end position="331"/>
    </location>
</feature>
<evidence type="ECO:0000313" key="3">
    <source>
        <dbReference type="Proteomes" id="UP000694941"/>
    </source>
</evidence>
<dbReference type="Proteomes" id="UP000694941">
    <property type="component" value="Unplaced"/>
</dbReference>
<dbReference type="PANTHER" id="PTHR12460:SF40">
    <property type="entry name" value="REGULATION OF NUCLEAR PRE-MRNA DOMAIN-CONTAINING PROTEIN 2"/>
    <property type="match status" value="1"/>
</dbReference>
<dbReference type="PROSITE" id="PS51391">
    <property type="entry name" value="CID"/>
    <property type="match status" value="1"/>
</dbReference>
<feature type="region of interest" description="Disordered" evidence="1">
    <location>
        <begin position="748"/>
        <end position="775"/>
    </location>
</feature>
<feature type="region of interest" description="Disordered" evidence="1">
    <location>
        <begin position="507"/>
        <end position="538"/>
    </location>
</feature>
<feature type="region of interest" description="Disordered" evidence="1">
    <location>
        <begin position="582"/>
        <end position="602"/>
    </location>
</feature>
<feature type="region of interest" description="Disordered" evidence="1">
    <location>
        <begin position="346"/>
        <end position="377"/>
    </location>
</feature>
<protein>
    <submittedName>
        <fullName evidence="4">Uncharacterized protein LOC106468327</fullName>
    </submittedName>
</protein>
<dbReference type="InterPro" id="IPR006569">
    <property type="entry name" value="CID_dom"/>
</dbReference>
<keyword evidence="3" id="KW-1185">Reference proteome</keyword>
<sequence length="911" mass="102773">MEYSLCHSGFYYHKTHHKKVVEMWIKVLAKAKPPHKLTLLYLANDVIQNSRKKSGSQFGDTFGEVLHEASMLLRDEKIRPSVERVFKIWEERNVYDLTFINELYDILENPKISQPVSSKSIADFKPQKVTDQIHLVENLTKETLAKLTILTNSKVDAASTEALCKLKDRKHGQQFSRDFDSSVKCLEDYIRTLEKEVKERTGLITVLEQGGVYYETQRGEARLVASAYRNFGNRVKCLKNKLQEITPTLSSSSPCTDAPSPTNADQGSEIISLLGTLKSESSTSPSPPNLGHSSLESRLSNLSNIIQSTIFGAKHKKGFSTPLLSSSNTNSPHPPGFDLVSGRSLIQETPDTGSGTQLKDEGGGPETPVQDEGESSSSILKEHFENSAQKLFQTLTDPKPVIFDMPGLTTNNTWFIDSSTNTCRDIKSTSSSSIWSLQQKGPEKPDDKKTHVQENKNPSVTDFFQNISSSYLGSTKDTSLQLLNSPATGNSLSFQFKQSARLDGMLKEQHKQGIETEDLEPQDMDLGESDDESVSQEKAPYQVLKSSRLKEITKDSSAIYNRASVDVARGLVQEPYMSAEYGKNHGKPLDHDTSVTGSPNTRQSLKNSFVFKSMSGTQESVDKDSFCPRGGMEHIAPSAKPMDNSVVSSLSENKKFGNFLSDKISAATCVGDILKTLSSAFLESDVKNNESRNNKEEFQKPSTIPIVESSHSTTPVTKEQDFRYVPEELPSVSRLEVVKPLCHIHSEKENNIEREQPPSVSSCDSKNLGPSSQREKFLRDTQYIDRNEDQKLASIIPTCGVSSSTYEPVSRIQTVHTIRQEQNDFSERIRWEEEPVVRSVQQYGYREDYYEHDNRNHVYDNYYSRRYFPQPESYVNRQGWELRTPQNYYGPPPPKRRQPLMKDRRHQFYPY</sequence>
<feature type="compositionally biased region" description="Acidic residues" evidence="1">
    <location>
        <begin position="515"/>
        <end position="534"/>
    </location>
</feature>
<dbReference type="Pfam" id="PF04818">
    <property type="entry name" value="CID"/>
    <property type="match status" value="1"/>
</dbReference>
<dbReference type="InterPro" id="IPR008942">
    <property type="entry name" value="ENTH_VHS"/>
</dbReference>
<feature type="domain" description="CID" evidence="2">
    <location>
        <begin position="1"/>
        <end position="111"/>
    </location>
</feature>
<dbReference type="PANTHER" id="PTHR12460">
    <property type="entry name" value="CYCLIN-DEPENDENT KINASE INHIBITOR-RELATED PROTEIN"/>
    <property type="match status" value="1"/>
</dbReference>
<feature type="region of interest" description="Disordered" evidence="1">
    <location>
        <begin position="430"/>
        <end position="460"/>
    </location>
</feature>
<proteinExistence type="predicted"/>
<feature type="compositionally biased region" description="Basic and acidic residues" evidence="1">
    <location>
        <begin position="441"/>
        <end position="454"/>
    </location>
</feature>
<dbReference type="SMART" id="SM00582">
    <property type="entry name" value="RPR"/>
    <property type="match status" value="1"/>
</dbReference>
<accession>A0ABM1BL63</accession>
<feature type="compositionally biased region" description="Basic residues" evidence="1">
    <location>
        <begin position="894"/>
        <end position="911"/>
    </location>
</feature>
<feature type="compositionally biased region" description="Polar residues" evidence="1">
    <location>
        <begin position="346"/>
        <end position="357"/>
    </location>
</feature>
<feature type="compositionally biased region" description="Polar residues" evidence="1">
    <location>
        <begin position="758"/>
        <end position="772"/>
    </location>
</feature>
<dbReference type="SUPFAM" id="SSF48464">
    <property type="entry name" value="ENTH/VHS domain"/>
    <property type="match status" value="1"/>
</dbReference>
<feature type="region of interest" description="Disordered" evidence="1">
    <location>
        <begin position="884"/>
        <end position="911"/>
    </location>
</feature>
<dbReference type="Gene3D" id="1.25.40.90">
    <property type="match status" value="1"/>
</dbReference>
<reference evidence="4" key="1">
    <citation type="submission" date="2025-08" db="UniProtKB">
        <authorList>
            <consortium name="RefSeq"/>
        </authorList>
    </citation>
    <scope>IDENTIFICATION</scope>
    <source>
        <tissue evidence="4">Muscle</tissue>
    </source>
</reference>
<dbReference type="Gene3D" id="6.10.250.2560">
    <property type="match status" value="1"/>
</dbReference>
<feature type="region of interest" description="Disordered" evidence="1">
    <location>
        <begin position="322"/>
        <end position="341"/>
    </location>
</feature>
<gene>
    <name evidence="4" type="primary">LOC106468327</name>
</gene>
<evidence type="ECO:0000313" key="4">
    <source>
        <dbReference type="RefSeq" id="XP_013784200.1"/>
    </source>
</evidence>
<evidence type="ECO:0000259" key="2">
    <source>
        <dbReference type="PROSITE" id="PS51391"/>
    </source>
</evidence>
<dbReference type="CDD" id="cd16981">
    <property type="entry name" value="CID_RPRD_like"/>
    <property type="match status" value="1"/>
</dbReference>